<dbReference type="HAMAP" id="MF_00150">
    <property type="entry name" value="ArgC_type1"/>
    <property type="match status" value="1"/>
</dbReference>
<dbReference type="InterPro" id="IPR000706">
    <property type="entry name" value="AGPR_type-1"/>
</dbReference>
<dbReference type="UniPathway" id="UPA00068">
    <property type="reaction ID" value="UER00108"/>
</dbReference>
<keyword evidence="5 7" id="KW-0560">Oxidoreductase</keyword>
<keyword evidence="7" id="KW-0963">Cytoplasm</keyword>
<dbReference type="Gene3D" id="3.40.50.720">
    <property type="entry name" value="NAD(P)-binding Rossmann-like Domain"/>
    <property type="match status" value="1"/>
</dbReference>
<keyword evidence="11" id="KW-1185">Reference proteome</keyword>
<dbReference type="InterPro" id="IPR058924">
    <property type="entry name" value="AGPR_dimerisation_dom"/>
</dbReference>
<sequence>MTLKIGIIGATGYGGAELVRIFKHHPHVEECILYSSSGDGQSYSQSYPHLTTITDQTLKAIDPAAIVRETDAVFLATPAGVSSELTPKLMNQGVPIIDLSGDLRIQDGATYEAWYKRRAADTASVQQAVYGLSELNRDKIQQAEVIANPGCFPTAVLLGLAPLIKQNVIDESMIIIDAKTGVSGAGRSASLGTHFSELNDNFKIYKVNEHQHTPEIEQILREWNPQTANVTFSTHLVPMTRGIMATMYTQLKTDVTKEELMKRMKDFYEDSYFVRVRDHGVYPQTKEVYGSNFCDIGFHLDERTGRLTIVSVIDNLMKGAAGQAVQNFNIIKGLHEEAGLTMTPLYP</sequence>
<feature type="active site" evidence="7 8">
    <location>
        <position position="151"/>
    </location>
</feature>
<dbReference type="PANTHER" id="PTHR32338:SF10">
    <property type="entry name" value="N-ACETYL-GAMMA-GLUTAMYL-PHOSPHATE REDUCTASE, CHLOROPLASTIC-RELATED"/>
    <property type="match status" value="1"/>
</dbReference>
<dbReference type="InterPro" id="IPR000534">
    <property type="entry name" value="Semialdehyde_DH_NAD-bd"/>
</dbReference>
<dbReference type="Gene3D" id="3.30.360.10">
    <property type="entry name" value="Dihydrodipicolinate Reductase, domain 2"/>
    <property type="match status" value="1"/>
</dbReference>
<keyword evidence="3 7" id="KW-0028">Amino-acid biosynthesis</keyword>
<evidence type="ECO:0000313" key="11">
    <source>
        <dbReference type="Proteomes" id="UP000325032"/>
    </source>
</evidence>
<comment type="function">
    <text evidence="7">Catalyzes the NADPH-dependent reduction of N-acetyl-5-glutamyl phosphate to yield N-acetyl-L-glutamate 5-semialdehyde.</text>
</comment>
<dbReference type="SUPFAM" id="SSF51735">
    <property type="entry name" value="NAD(P)-binding Rossmann-fold domains"/>
    <property type="match status" value="1"/>
</dbReference>
<dbReference type="GO" id="GO:0051287">
    <property type="term" value="F:NAD binding"/>
    <property type="evidence" value="ECO:0007669"/>
    <property type="project" value="InterPro"/>
</dbReference>
<dbReference type="InterPro" id="IPR036291">
    <property type="entry name" value="NAD(P)-bd_dom_sf"/>
</dbReference>
<comment type="catalytic activity">
    <reaction evidence="6 7">
        <text>N-acetyl-L-glutamate 5-semialdehyde + phosphate + NADP(+) = N-acetyl-L-glutamyl 5-phosphate + NADPH + H(+)</text>
        <dbReference type="Rhea" id="RHEA:21588"/>
        <dbReference type="ChEBI" id="CHEBI:15378"/>
        <dbReference type="ChEBI" id="CHEBI:29123"/>
        <dbReference type="ChEBI" id="CHEBI:43474"/>
        <dbReference type="ChEBI" id="CHEBI:57783"/>
        <dbReference type="ChEBI" id="CHEBI:57936"/>
        <dbReference type="ChEBI" id="CHEBI:58349"/>
        <dbReference type="EC" id="1.2.1.38"/>
    </reaction>
</comment>
<accession>A0A5C0WCW6</accession>
<evidence type="ECO:0000256" key="8">
    <source>
        <dbReference type="PROSITE-ProRule" id="PRU10010"/>
    </source>
</evidence>
<dbReference type="GO" id="GO:0005737">
    <property type="term" value="C:cytoplasm"/>
    <property type="evidence" value="ECO:0007669"/>
    <property type="project" value="UniProtKB-SubCell"/>
</dbReference>
<evidence type="ECO:0000256" key="5">
    <source>
        <dbReference type="ARBA" id="ARBA00023002"/>
    </source>
</evidence>
<dbReference type="GO" id="GO:0070401">
    <property type="term" value="F:NADP+ binding"/>
    <property type="evidence" value="ECO:0007669"/>
    <property type="project" value="InterPro"/>
</dbReference>
<dbReference type="GO" id="GO:0003942">
    <property type="term" value="F:N-acetyl-gamma-glutamyl-phosphate reductase activity"/>
    <property type="evidence" value="ECO:0007669"/>
    <property type="project" value="UniProtKB-UniRule"/>
</dbReference>
<evidence type="ECO:0000313" key="10">
    <source>
        <dbReference type="EMBL" id="QEK62272.1"/>
    </source>
</evidence>
<evidence type="ECO:0000256" key="3">
    <source>
        <dbReference type="ARBA" id="ARBA00022605"/>
    </source>
</evidence>
<reference evidence="10 11" key="1">
    <citation type="journal article" date="2018" name="Plant Biotechnol. Rep.">
        <title>Diversity and antifungal activity of endophytic bacteria associated with Panax ginseng seedlings.</title>
        <authorList>
            <person name="Park J.M."/>
            <person name="Hong C.E."/>
            <person name="Jo S.H."/>
        </authorList>
    </citation>
    <scope>NUCLEOTIDE SEQUENCE [LARGE SCALE GENOMIC DNA]</scope>
    <source>
        <strain evidence="10 11">PgKB20</strain>
    </source>
</reference>
<dbReference type="GO" id="GO:0006526">
    <property type="term" value="P:L-arginine biosynthetic process"/>
    <property type="evidence" value="ECO:0007669"/>
    <property type="project" value="UniProtKB-UniRule"/>
</dbReference>
<evidence type="ECO:0000259" key="9">
    <source>
        <dbReference type="SMART" id="SM00859"/>
    </source>
</evidence>
<dbReference type="PANTHER" id="PTHR32338">
    <property type="entry name" value="N-ACETYL-GAMMA-GLUTAMYL-PHOSPHATE REDUCTASE, CHLOROPLASTIC-RELATED-RELATED"/>
    <property type="match status" value="1"/>
</dbReference>
<dbReference type="FunFam" id="3.30.360.10:FF:000014">
    <property type="entry name" value="N-acetyl-gamma-glutamyl-phosphate reductase"/>
    <property type="match status" value="1"/>
</dbReference>
<dbReference type="CDD" id="cd23934">
    <property type="entry name" value="AGPR_1_C"/>
    <property type="match status" value="1"/>
</dbReference>
<keyword evidence="4 7" id="KW-0521">NADP</keyword>
<dbReference type="EMBL" id="CP043404">
    <property type="protein sequence ID" value="QEK62272.1"/>
    <property type="molecule type" value="Genomic_DNA"/>
</dbReference>
<comment type="similarity">
    <text evidence="7">Belongs to the NAGSA dehydrogenase family. Type 1 subfamily.</text>
</comment>
<evidence type="ECO:0000256" key="6">
    <source>
        <dbReference type="ARBA" id="ARBA00050557"/>
    </source>
</evidence>
<protein>
    <recommendedName>
        <fullName evidence="7">N-acetyl-gamma-glutamyl-phosphate reductase</fullName>
        <shortName evidence="7">AGPR</shortName>
        <ecNumber evidence="7">1.2.1.38</ecNumber>
    </recommendedName>
    <alternativeName>
        <fullName evidence="7">N-acetyl-glutamate semialdehyde dehydrogenase</fullName>
        <shortName evidence="7">NAGSA dehydrogenase</shortName>
    </alternativeName>
</protein>
<dbReference type="Proteomes" id="UP000325032">
    <property type="component" value="Chromosome"/>
</dbReference>
<dbReference type="SUPFAM" id="SSF55347">
    <property type="entry name" value="Glyceraldehyde-3-phosphate dehydrogenase-like, C-terminal domain"/>
    <property type="match status" value="1"/>
</dbReference>
<dbReference type="NCBIfam" id="TIGR01850">
    <property type="entry name" value="argC"/>
    <property type="match status" value="1"/>
</dbReference>
<name>A0A5C0WCW6_BACIA</name>
<dbReference type="EC" id="1.2.1.38" evidence="7"/>
<dbReference type="SMART" id="SM00859">
    <property type="entry name" value="Semialdhyde_dh"/>
    <property type="match status" value="1"/>
</dbReference>
<feature type="domain" description="Semialdehyde dehydrogenase NAD-binding" evidence="9">
    <location>
        <begin position="4"/>
        <end position="143"/>
    </location>
</feature>
<evidence type="ECO:0000256" key="2">
    <source>
        <dbReference type="ARBA" id="ARBA00022571"/>
    </source>
</evidence>
<comment type="subcellular location">
    <subcellularLocation>
        <location evidence="7">Cytoplasm</location>
    </subcellularLocation>
</comment>
<dbReference type="CDD" id="cd17895">
    <property type="entry name" value="AGPR_1_N"/>
    <property type="match status" value="1"/>
</dbReference>
<gene>
    <name evidence="7 10" type="primary">argC</name>
    <name evidence="10" type="ORF">FX981_00437</name>
</gene>
<dbReference type="Pfam" id="PF01118">
    <property type="entry name" value="Semialdhyde_dh"/>
    <property type="match status" value="1"/>
</dbReference>
<dbReference type="Pfam" id="PF22698">
    <property type="entry name" value="Semialdhyde_dhC_1"/>
    <property type="match status" value="1"/>
</dbReference>
<keyword evidence="2 7" id="KW-0055">Arginine biosynthesis</keyword>
<organism evidence="10 11">
    <name type="scientific">Bacillus safensis</name>
    <dbReference type="NCBI Taxonomy" id="561879"/>
    <lineage>
        <taxon>Bacteria</taxon>
        <taxon>Bacillati</taxon>
        <taxon>Bacillota</taxon>
        <taxon>Bacilli</taxon>
        <taxon>Bacillales</taxon>
        <taxon>Bacillaceae</taxon>
        <taxon>Bacillus</taxon>
    </lineage>
</organism>
<evidence type="ECO:0000256" key="7">
    <source>
        <dbReference type="HAMAP-Rule" id="MF_00150"/>
    </source>
</evidence>
<evidence type="ECO:0000256" key="1">
    <source>
        <dbReference type="ARBA" id="ARBA00004862"/>
    </source>
</evidence>
<dbReference type="PROSITE" id="PS01224">
    <property type="entry name" value="ARGC"/>
    <property type="match status" value="1"/>
</dbReference>
<dbReference type="InterPro" id="IPR050085">
    <property type="entry name" value="AGPR"/>
</dbReference>
<dbReference type="InterPro" id="IPR023013">
    <property type="entry name" value="AGPR_AS"/>
</dbReference>
<dbReference type="AlphaFoldDB" id="A0A5C0WCW6"/>
<comment type="pathway">
    <text evidence="1 7">Amino-acid biosynthesis; L-arginine biosynthesis; N(2)-acetyl-L-ornithine from L-glutamate: step 3/4.</text>
</comment>
<evidence type="ECO:0000256" key="4">
    <source>
        <dbReference type="ARBA" id="ARBA00022857"/>
    </source>
</evidence>
<proteinExistence type="inferred from homology"/>